<dbReference type="InterPro" id="IPR041078">
    <property type="entry name" value="Plavaka"/>
</dbReference>
<name>A0A0D0AK12_9AGAM</name>
<dbReference type="STRING" id="930992.A0A0D0AK12"/>
<dbReference type="EMBL" id="KN836302">
    <property type="protein sequence ID" value="KIK32293.1"/>
    <property type="molecule type" value="Genomic_DNA"/>
</dbReference>
<reference evidence="1 2" key="1">
    <citation type="submission" date="2014-04" db="EMBL/GenBank/DDBJ databases">
        <authorList>
            <consortium name="DOE Joint Genome Institute"/>
            <person name="Kuo A."/>
            <person name="Ruytinx J."/>
            <person name="Rineau F."/>
            <person name="Colpaert J."/>
            <person name="Kohler A."/>
            <person name="Nagy L.G."/>
            <person name="Floudas D."/>
            <person name="Copeland A."/>
            <person name="Barry K.W."/>
            <person name="Cichocki N."/>
            <person name="Veneault-Fourrey C."/>
            <person name="LaButti K."/>
            <person name="Lindquist E.A."/>
            <person name="Lipzen A."/>
            <person name="Lundell T."/>
            <person name="Morin E."/>
            <person name="Murat C."/>
            <person name="Sun H."/>
            <person name="Tunlid A."/>
            <person name="Henrissat B."/>
            <person name="Grigoriev I.V."/>
            <person name="Hibbett D.S."/>
            <person name="Martin F."/>
            <person name="Nordberg H.P."/>
            <person name="Cantor M.N."/>
            <person name="Hua S.X."/>
        </authorList>
    </citation>
    <scope>NUCLEOTIDE SEQUENCE [LARGE SCALE GENOMIC DNA]</scope>
    <source>
        <strain evidence="1 2">UH-Slu-Lm8-n1</strain>
    </source>
</reference>
<accession>A0A0D0AK12</accession>
<gene>
    <name evidence="1" type="ORF">CY34DRAFT_101810</name>
</gene>
<keyword evidence="2" id="KW-1185">Reference proteome</keyword>
<feature type="non-terminal residue" evidence="1">
    <location>
        <position position="372"/>
    </location>
</feature>
<dbReference type="InParanoid" id="A0A0D0AK12"/>
<evidence type="ECO:0000313" key="1">
    <source>
        <dbReference type="EMBL" id="KIK32293.1"/>
    </source>
</evidence>
<dbReference type="AlphaFoldDB" id="A0A0D0AK12"/>
<proteinExistence type="predicted"/>
<dbReference type="HOGENOM" id="CLU_002498_2_0_1"/>
<organism evidence="1 2">
    <name type="scientific">Suillus luteus UH-Slu-Lm8-n1</name>
    <dbReference type="NCBI Taxonomy" id="930992"/>
    <lineage>
        <taxon>Eukaryota</taxon>
        <taxon>Fungi</taxon>
        <taxon>Dikarya</taxon>
        <taxon>Basidiomycota</taxon>
        <taxon>Agaricomycotina</taxon>
        <taxon>Agaricomycetes</taxon>
        <taxon>Agaricomycetidae</taxon>
        <taxon>Boletales</taxon>
        <taxon>Suillineae</taxon>
        <taxon>Suillaceae</taxon>
        <taxon>Suillus</taxon>
    </lineage>
</organism>
<sequence>MFQRDSWRESVAEILVPTRERHADGNGQLFTVPGFHYRPLVAVIRAAFSEASSRWFHLTPFKRFWKSPLTGREQCVYDELYTSDAWNKAHDELQKQKRDDGCQLERVIAGLMFWSDATHLAQFGNASAWPVYLFFGNQSKYVRACPTTNACHPIAFIPSLPESIVGFIGKYVKTKSISDILTHCKRELFHALWRILLDDEFLDAYRNGIVIKCHDGMSRRVFPRIFTYSADYPEKVLIATIRDKGVCPCPRCFMPKSRFDQLGLKADISARIKSVRLYLRDKVFAAREALYKLGAPVKGAAAERLLKAFSLVPTLNTFNERLGNLGLDFFPMLVVDLLHEFELGVFKYVFKHLIRLLYAINHESVALLNERY</sequence>
<evidence type="ECO:0000313" key="2">
    <source>
        <dbReference type="Proteomes" id="UP000054485"/>
    </source>
</evidence>
<reference evidence="2" key="2">
    <citation type="submission" date="2015-01" db="EMBL/GenBank/DDBJ databases">
        <title>Evolutionary Origins and Diversification of the Mycorrhizal Mutualists.</title>
        <authorList>
            <consortium name="DOE Joint Genome Institute"/>
            <consortium name="Mycorrhizal Genomics Consortium"/>
            <person name="Kohler A."/>
            <person name="Kuo A."/>
            <person name="Nagy L.G."/>
            <person name="Floudas D."/>
            <person name="Copeland A."/>
            <person name="Barry K.W."/>
            <person name="Cichocki N."/>
            <person name="Veneault-Fourrey C."/>
            <person name="LaButti K."/>
            <person name="Lindquist E.A."/>
            <person name="Lipzen A."/>
            <person name="Lundell T."/>
            <person name="Morin E."/>
            <person name="Murat C."/>
            <person name="Riley R."/>
            <person name="Ohm R."/>
            <person name="Sun H."/>
            <person name="Tunlid A."/>
            <person name="Henrissat B."/>
            <person name="Grigoriev I.V."/>
            <person name="Hibbett D.S."/>
            <person name="Martin F."/>
        </authorList>
    </citation>
    <scope>NUCLEOTIDE SEQUENCE [LARGE SCALE GENOMIC DNA]</scope>
    <source>
        <strain evidence="2">UH-Slu-Lm8-n1</strain>
    </source>
</reference>
<dbReference type="OrthoDB" id="3208495at2759"/>
<dbReference type="Pfam" id="PF18759">
    <property type="entry name" value="Plavaka"/>
    <property type="match status" value="1"/>
</dbReference>
<dbReference type="Proteomes" id="UP000054485">
    <property type="component" value="Unassembled WGS sequence"/>
</dbReference>
<protein>
    <submittedName>
        <fullName evidence="1">Uncharacterized protein</fullName>
    </submittedName>
</protein>